<sequence length="261" mass="30435">MKPIKKLIISTIIMSFILTITGCSNSKETDYCLDKKEKIESKYGITICYGKDKIKEKSVSSYKLLDNERKVDAILDEIDDYFSKLPEGFIEEVTTFDSDDATEIVILILKKDSVGVSFNDREHEYWLVNESDTDMDLAGDMMYSMMFHAKYSPKRDGFLSDWNDYNPDGFTYGSSSKNKKYLCSSSNIENGYFLLDETMEDPITEVQLLFSMLWDDECMEKYNAINLPRIVDKMKFLCSEISRIFETVDETAYWNRYFTEK</sequence>
<keyword evidence="2" id="KW-1185">Reference proteome</keyword>
<dbReference type="GeneID" id="98919028"/>
<dbReference type="HOGENOM" id="CLU_1159412_0_0_9"/>
<dbReference type="PROSITE" id="PS51257">
    <property type="entry name" value="PROKAR_LIPOPROTEIN"/>
    <property type="match status" value="1"/>
</dbReference>
<dbReference type="AlphaFoldDB" id="D4S326"/>
<organism evidence="1 2">
    <name type="scientific">Eshraghiella crossota DSM 2876</name>
    <dbReference type="NCBI Taxonomy" id="511680"/>
    <lineage>
        <taxon>Bacteria</taxon>
        <taxon>Bacillati</taxon>
        <taxon>Bacillota</taxon>
        <taxon>Clostridia</taxon>
        <taxon>Lachnospirales</taxon>
        <taxon>Lachnospiraceae</taxon>
        <taxon>Eshraghiella</taxon>
    </lineage>
</organism>
<reference evidence="1 2" key="1">
    <citation type="submission" date="2010-02" db="EMBL/GenBank/DDBJ databases">
        <authorList>
            <person name="Weinstock G."/>
            <person name="Sodergren E."/>
            <person name="Clifton S."/>
            <person name="Fulton L."/>
            <person name="Fulton B."/>
            <person name="Courtney L."/>
            <person name="Fronick C."/>
            <person name="Harrison M."/>
            <person name="Strong C."/>
            <person name="Farmer C."/>
            <person name="Delahaunty K."/>
            <person name="Markovic C."/>
            <person name="Hall O."/>
            <person name="Minx P."/>
            <person name="Tomlinson C."/>
            <person name="Mitreva M."/>
            <person name="Nelson J."/>
            <person name="Hou S."/>
            <person name="Wollam A."/>
            <person name="Pepin K.H."/>
            <person name="Johnson M."/>
            <person name="Bhonagiri V."/>
            <person name="Zhang X."/>
            <person name="Suruliraj S."/>
            <person name="Warren W."/>
            <person name="Chinwalla A."/>
            <person name="Mardis E.R."/>
            <person name="Wilson R.K."/>
        </authorList>
    </citation>
    <scope>NUCLEOTIDE SEQUENCE [LARGE SCALE GENOMIC DNA]</scope>
    <source>
        <strain evidence="1 2">DSM 2876</strain>
    </source>
</reference>
<accession>D4S326</accession>
<evidence type="ECO:0000313" key="2">
    <source>
        <dbReference type="Proteomes" id="UP000006238"/>
    </source>
</evidence>
<dbReference type="Proteomes" id="UP000006238">
    <property type="component" value="Unassembled WGS sequence"/>
</dbReference>
<name>D4S326_9FIRM</name>
<comment type="caution">
    <text evidence="1">The sequence shown here is derived from an EMBL/GenBank/DDBJ whole genome shotgun (WGS) entry which is preliminary data.</text>
</comment>
<protein>
    <submittedName>
        <fullName evidence="1">Uncharacterized protein</fullName>
    </submittedName>
</protein>
<dbReference type="RefSeq" id="WP_005604723.1">
    <property type="nucleotide sequence ID" value="NZ_GG663526.1"/>
</dbReference>
<dbReference type="STRING" id="45851.BHV86_03620"/>
<dbReference type="EMBL" id="ABWN01000043">
    <property type="protein sequence ID" value="EFF67307.1"/>
    <property type="molecule type" value="Genomic_DNA"/>
</dbReference>
<evidence type="ECO:0000313" key="1">
    <source>
        <dbReference type="EMBL" id="EFF67307.1"/>
    </source>
</evidence>
<proteinExistence type="predicted"/>
<gene>
    <name evidence="1" type="ORF">BUTYVIB_02505</name>
</gene>